<dbReference type="EMBL" id="BMDD01000007">
    <property type="protein sequence ID" value="GGH86253.1"/>
    <property type="molecule type" value="Genomic_DNA"/>
</dbReference>
<gene>
    <name evidence="1" type="ORF">GCM10007362_45590</name>
</gene>
<proteinExistence type="predicted"/>
<accession>A0ABQ2A5V8</accession>
<reference evidence="2" key="1">
    <citation type="journal article" date="2019" name="Int. J. Syst. Evol. Microbiol.">
        <title>The Global Catalogue of Microorganisms (GCM) 10K type strain sequencing project: providing services to taxonomists for standard genome sequencing and annotation.</title>
        <authorList>
            <consortium name="The Broad Institute Genomics Platform"/>
            <consortium name="The Broad Institute Genome Sequencing Center for Infectious Disease"/>
            <person name="Wu L."/>
            <person name="Ma J."/>
        </authorList>
    </citation>
    <scope>NUCLEOTIDE SEQUENCE [LARGE SCALE GENOMIC DNA]</scope>
    <source>
        <strain evidence="2">CCM 8702</strain>
    </source>
</reference>
<comment type="caution">
    <text evidence="1">The sequence shown here is derived from an EMBL/GenBank/DDBJ whole genome shotgun (WGS) entry which is preliminary data.</text>
</comment>
<sequence length="94" mass="10390">MKNNLQPKHGAIAVTAQTNDKRISEVIPGFAFLMRKQVRASFRKRAQVKSSIRLRAAACVGVTYAVASPAAIDDNTPVRIIAKQGVRLRHETDY</sequence>
<evidence type="ECO:0000313" key="2">
    <source>
        <dbReference type="Proteomes" id="UP000605427"/>
    </source>
</evidence>
<protein>
    <submittedName>
        <fullName evidence="1">Uncharacterized protein</fullName>
    </submittedName>
</protein>
<organism evidence="1 2">
    <name type="scientific">Saccharibacillus endophyticus</name>
    <dbReference type="NCBI Taxonomy" id="2060666"/>
    <lineage>
        <taxon>Bacteria</taxon>
        <taxon>Bacillati</taxon>
        <taxon>Bacillota</taxon>
        <taxon>Bacilli</taxon>
        <taxon>Bacillales</taxon>
        <taxon>Paenibacillaceae</taxon>
        <taxon>Saccharibacillus</taxon>
    </lineage>
</organism>
<dbReference type="RefSeq" id="WP_172246465.1">
    <property type="nucleotide sequence ID" value="NZ_BMDD01000007.1"/>
</dbReference>
<name>A0ABQ2A5V8_9BACL</name>
<keyword evidence="2" id="KW-1185">Reference proteome</keyword>
<dbReference type="Proteomes" id="UP000605427">
    <property type="component" value="Unassembled WGS sequence"/>
</dbReference>
<evidence type="ECO:0000313" key="1">
    <source>
        <dbReference type="EMBL" id="GGH86253.1"/>
    </source>
</evidence>